<dbReference type="SUPFAM" id="SSF48264">
    <property type="entry name" value="Cytochrome P450"/>
    <property type="match status" value="1"/>
</dbReference>
<keyword evidence="2 5" id="KW-0479">Metal-binding</keyword>
<reference evidence="9" key="3">
    <citation type="journal article" date="2020" name="Plant Biotechnol. J.">
        <title>The pomegranate (Punica granatum L.) draft genome dissects genetic divergence between soft- and hard-seeded cultivars.</title>
        <authorList>
            <person name="Luo X."/>
            <person name="Li H."/>
            <person name="Wu Z."/>
            <person name="Yao W."/>
            <person name="Zhao P."/>
            <person name="Cao D."/>
            <person name="Yu H."/>
            <person name="Li K."/>
            <person name="Poudel K."/>
            <person name="Zhao D."/>
            <person name="Zhang F."/>
            <person name="Xia X."/>
            <person name="Chen L."/>
            <person name="Wang Q."/>
            <person name="Jing D."/>
            <person name="Cao S."/>
        </authorList>
    </citation>
    <scope>NUCLEOTIDE SEQUENCE [LARGE SCALE GENOMIC DNA]</scope>
</reference>
<dbReference type="FunFam" id="1.10.630.10:FF:000007">
    <property type="entry name" value="Cytochrome P450 76C4"/>
    <property type="match status" value="1"/>
</dbReference>
<evidence type="ECO:0000256" key="2">
    <source>
        <dbReference type="ARBA" id="ARBA00022723"/>
    </source>
</evidence>
<dbReference type="PRINTS" id="PR00463">
    <property type="entry name" value="EP450I"/>
</dbReference>
<dbReference type="RefSeq" id="XP_031376744.1">
    <property type="nucleotide sequence ID" value="XM_031520884.1"/>
</dbReference>
<dbReference type="InterPro" id="IPR001128">
    <property type="entry name" value="Cyt_P450"/>
</dbReference>
<dbReference type="GO" id="GO:0004497">
    <property type="term" value="F:monooxygenase activity"/>
    <property type="evidence" value="ECO:0007669"/>
    <property type="project" value="UniProtKB-KW"/>
</dbReference>
<gene>
    <name evidence="10" type="primary">LOC116192347</name>
    <name evidence="7" type="ORF">CDL15_Pgr017816</name>
</gene>
<accession>A0A218WH96</accession>
<dbReference type="GO" id="GO:0020037">
    <property type="term" value="F:heme binding"/>
    <property type="evidence" value="ECO:0007669"/>
    <property type="project" value="InterPro"/>
</dbReference>
<keyword evidence="9" id="KW-1185">Reference proteome</keyword>
<reference evidence="7" key="2">
    <citation type="submission" date="2017-06" db="EMBL/GenBank/DDBJ databases">
        <title>The pomegranate genome and the genomics of punicalagin biosynthesis.</title>
        <authorList>
            <person name="Xu C."/>
        </authorList>
    </citation>
    <scope>NUCLEOTIDE SEQUENCE [LARGE SCALE GENOMIC DNA]</scope>
    <source>
        <tissue evidence="7">Fresh leaf</tissue>
    </source>
</reference>
<evidence type="ECO:0000313" key="7">
    <source>
        <dbReference type="EMBL" id="OWM71933.1"/>
    </source>
</evidence>
<dbReference type="CDD" id="cd11073">
    <property type="entry name" value="CYP76-like"/>
    <property type="match status" value="1"/>
</dbReference>
<protein>
    <submittedName>
        <fullName evidence="10">Geraniol 8-hydroxylase-like</fullName>
    </submittedName>
</protein>
<dbReference type="PANTHER" id="PTHR47950">
    <property type="entry name" value="CYTOCHROME P450, FAMILY 76, SUBFAMILY C, POLYPEPTIDE 5-RELATED"/>
    <property type="match status" value="1"/>
</dbReference>
<evidence type="ECO:0000256" key="6">
    <source>
        <dbReference type="RuleBase" id="RU000461"/>
    </source>
</evidence>
<dbReference type="Proteomes" id="UP000515151">
    <property type="component" value="Chromosome 1"/>
</dbReference>
<keyword evidence="4 5" id="KW-0408">Iron</keyword>
<dbReference type="GO" id="GO:0016705">
    <property type="term" value="F:oxidoreductase activity, acting on paired donors, with incorporation or reduction of molecular oxygen"/>
    <property type="evidence" value="ECO:0007669"/>
    <property type="project" value="InterPro"/>
</dbReference>
<evidence type="ECO:0000256" key="3">
    <source>
        <dbReference type="ARBA" id="ARBA00023002"/>
    </source>
</evidence>
<reference evidence="8" key="1">
    <citation type="journal article" date="2017" name="Plant J.">
        <title>The pomegranate (Punica granatum L.) genome and the genomics of punicalagin biosynthesis.</title>
        <authorList>
            <person name="Qin G."/>
            <person name="Xu C."/>
            <person name="Ming R."/>
            <person name="Tang H."/>
            <person name="Guyot R."/>
            <person name="Kramer E.M."/>
            <person name="Hu Y."/>
            <person name="Yi X."/>
            <person name="Qi Y."/>
            <person name="Xu X."/>
            <person name="Gao Z."/>
            <person name="Pan H."/>
            <person name="Jian J."/>
            <person name="Tian Y."/>
            <person name="Yue Z."/>
            <person name="Xu Y."/>
        </authorList>
    </citation>
    <scope>NUCLEOTIDE SEQUENCE [LARGE SCALE GENOMIC DNA]</scope>
    <source>
        <strain evidence="8">cv. Dabenzi</strain>
    </source>
</reference>
<evidence type="ECO:0000313" key="9">
    <source>
        <dbReference type="Proteomes" id="UP000515151"/>
    </source>
</evidence>
<keyword evidence="5 6" id="KW-0349">Heme</keyword>
<keyword evidence="3 6" id="KW-0560">Oxidoreductase</keyword>
<keyword evidence="6" id="KW-0503">Monooxygenase</keyword>
<feature type="binding site" description="axial binding residue" evidence="5">
    <location>
        <position position="443"/>
    </location>
    <ligand>
        <name>heme</name>
        <dbReference type="ChEBI" id="CHEBI:30413"/>
    </ligand>
    <ligandPart>
        <name>Fe</name>
        <dbReference type="ChEBI" id="CHEBI:18248"/>
    </ligandPart>
</feature>
<dbReference type="PROSITE" id="PS00086">
    <property type="entry name" value="CYTOCHROME_P450"/>
    <property type="match status" value="1"/>
</dbReference>
<dbReference type="Gene3D" id="1.10.630.10">
    <property type="entry name" value="Cytochrome P450"/>
    <property type="match status" value="1"/>
</dbReference>
<evidence type="ECO:0000256" key="4">
    <source>
        <dbReference type="ARBA" id="ARBA00023004"/>
    </source>
</evidence>
<evidence type="ECO:0000256" key="1">
    <source>
        <dbReference type="ARBA" id="ARBA00010617"/>
    </source>
</evidence>
<sequence length="502" mass="56258">MDLLILMLGFYLSWGLLRALLYIANRGKLSKVGKLPPGPRPVPVIGNLFELGSLPHRSLTKLARTHGPIMSLKLGCITTVVVSSASWAREILQTHDVSFSNRLIPDSSTPFRHHEHGLAWVPVSPLWRNLRRICNVHLFAPKTLDSNQQLRHQKIQELLAYVKKCSETGSSVNIGEAAFRTSLNLLGSTILSIDLADPTSESAKEFKELVWQIMVELGKPNVADYFPFIKWLDPQGARQRMTGYTIRMHDIFGTIIENRLQHQNVSGFVRKNDMLETLLDLSKDKEEGVDLVLIEHLFLDLFGAGTDTTSSTLEWAMAELLRNPEKLSKAQAELEQVIGRGKPVKESDIARLPYLQATVKETFRMHPAGPLLLPRRAGATVQVGGYTIPEGAQILVNVWAVGRDPATWKDPEEFIPERFLGLDMDVKGRSFELLPFGGGRRICPGLPLAIRMLHLMLGSLLNFFNWRLEDCVSPETMEMGEKFGMTLQKAQPLRAVPLPIEI</sequence>
<dbReference type="OrthoDB" id="2789670at2759"/>
<dbReference type="PRINTS" id="PR00385">
    <property type="entry name" value="P450"/>
</dbReference>
<comment type="similarity">
    <text evidence="1 6">Belongs to the cytochrome P450 family.</text>
</comment>
<proteinExistence type="inferred from homology"/>
<reference evidence="10" key="4">
    <citation type="submission" date="2025-04" db="UniProtKB">
        <authorList>
            <consortium name="RefSeq"/>
        </authorList>
    </citation>
    <scope>IDENTIFICATION</scope>
    <source>
        <tissue evidence="10">Leaf</tissue>
    </source>
</reference>
<dbReference type="InterPro" id="IPR036396">
    <property type="entry name" value="Cyt_P450_sf"/>
</dbReference>
<dbReference type="InterPro" id="IPR002401">
    <property type="entry name" value="Cyt_P450_E_grp-I"/>
</dbReference>
<dbReference type="Proteomes" id="UP000197138">
    <property type="component" value="Unassembled WGS sequence"/>
</dbReference>
<evidence type="ECO:0000313" key="10">
    <source>
        <dbReference type="RefSeq" id="XP_031376744.1"/>
    </source>
</evidence>
<dbReference type="Pfam" id="PF00067">
    <property type="entry name" value="p450"/>
    <property type="match status" value="1"/>
</dbReference>
<dbReference type="GO" id="GO:0005506">
    <property type="term" value="F:iron ion binding"/>
    <property type="evidence" value="ECO:0007669"/>
    <property type="project" value="InterPro"/>
</dbReference>
<comment type="cofactor">
    <cofactor evidence="5">
        <name>heme</name>
        <dbReference type="ChEBI" id="CHEBI:30413"/>
    </cofactor>
</comment>
<evidence type="ECO:0000256" key="5">
    <source>
        <dbReference type="PIRSR" id="PIRSR602401-1"/>
    </source>
</evidence>
<dbReference type="EMBL" id="MTKT01004293">
    <property type="protein sequence ID" value="OWM71933.1"/>
    <property type="molecule type" value="Genomic_DNA"/>
</dbReference>
<evidence type="ECO:0000313" key="8">
    <source>
        <dbReference type="Proteomes" id="UP000197138"/>
    </source>
</evidence>
<dbReference type="AlphaFoldDB" id="A0A218WH96"/>
<dbReference type="GeneID" id="116192347"/>
<dbReference type="PANTHER" id="PTHR47950:SF48">
    <property type="entry name" value="CYTOCHROME P450 FAMILY PROTEIN, EXPRESSED"/>
    <property type="match status" value="1"/>
</dbReference>
<dbReference type="InterPro" id="IPR017972">
    <property type="entry name" value="Cyt_P450_CS"/>
</dbReference>
<name>A0A218WH96_PUNGR</name>
<organism evidence="7 8">
    <name type="scientific">Punica granatum</name>
    <name type="common">Pomegranate</name>
    <dbReference type="NCBI Taxonomy" id="22663"/>
    <lineage>
        <taxon>Eukaryota</taxon>
        <taxon>Viridiplantae</taxon>
        <taxon>Streptophyta</taxon>
        <taxon>Embryophyta</taxon>
        <taxon>Tracheophyta</taxon>
        <taxon>Spermatophyta</taxon>
        <taxon>Magnoliopsida</taxon>
        <taxon>eudicotyledons</taxon>
        <taxon>Gunneridae</taxon>
        <taxon>Pentapetalae</taxon>
        <taxon>rosids</taxon>
        <taxon>malvids</taxon>
        <taxon>Myrtales</taxon>
        <taxon>Lythraceae</taxon>
        <taxon>Punica</taxon>
    </lineage>
</organism>